<keyword evidence="3" id="KW-1185">Reference proteome</keyword>
<organism evidence="2 3">
    <name type="scientific">Exiguobacterium aurantiacum</name>
    <dbReference type="NCBI Taxonomy" id="33987"/>
    <lineage>
        <taxon>Bacteria</taxon>
        <taxon>Bacillati</taxon>
        <taxon>Bacillota</taxon>
        <taxon>Bacilli</taxon>
        <taxon>Bacillales</taxon>
        <taxon>Bacillales Family XII. Incertae Sedis</taxon>
        <taxon>Exiguobacterium</taxon>
    </lineage>
</organism>
<accession>A0ABY5FM49</accession>
<evidence type="ECO:0000256" key="1">
    <source>
        <dbReference type="SAM" id="Phobius"/>
    </source>
</evidence>
<protein>
    <submittedName>
        <fullName evidence="2">Uncharacterized protein</fullName>
    </submittedName>
</protein>
<dbReference type="EMBL" id="CP101462">
    <property type="protein sequence ID" value="UTT42643.1"/>
    <property type="molecule type" value="Genomic_DNA"/>
</dbReference>
<keyword evidence="1" id="KW-0812">Transmembrane</keyword>
<dbReference type="Proteomes" id="UP001060325">
    <property type="component" value="Chromosome"/>
</dbReference>
<dbReference type="RefSeq" id="WP_255177192.1">
    <property type="nucleotide sequence ID" value="NZ_CP101462.1"/>
</dbReference>
<sequence length="76" mass="8773">MNSAMFLYERWPNRSLLRIGAVAIIFFLGSLLVTYSLDSRKVLGENLLQASMVTVVLFVTSVIWIRLRQINRQPDM</sequence>
<reference evidence="2" key="1">
    <citation type="submission" date="2022-07" db="EMBL/GenBank/DDBJ databases">
        <title>Complete genome of CX2.</title>
        <authorList>
            <person name="Cao G."/>
        </authorList>
    </citation>
    <scope>NUCLEOTIDE SEQUENCE</scope>
    <source>
        <strain evidence="2">CX2</strain>
    </source>
</reference>
<feature type="transmembrane region" description="Helical" evidence="1">
    <location>
        <begin position="16"/>
        <end position="35"/>
    </location>
</feature>
<feature type="transmembrane region" description="Helical" evidence="1">
    <location>
        <begin position="47"/>
        <end position="67"/>
    </location>
</feature>
<proteinExistence type="predicted"/>
<gene>
    <name evidence="2" type="ORF">NMQ00_14175</name>
</gene>
<evidence type="ECO:0000313" key="2">
    <source>
        <dbReference type="EMBL" id="UTT42643.1"/>
    </source>
</evidence>
<name>A0ABY5FM49_9BACL</name>
<evidence type="ECO:0000313" key="3">
    <source>
        <dbReference type="Proteomes" id="UP001060325"/>
    </source>
</evidence>
<keyword evidence="1" id="KW-0472">Membrane</keyword>
<keyword evidence="1" id="KW-1133">Transmembrane helix</keyword>